<gene>
    <name evidence="2" type="ORF">BU058_11100</name>
</gene>
<dbReference type="EMBL" id="PZFQ01000042">
    <property type="protein sequence ID" value="PTI74364.1"/>
    <property type="molecule type" value="Genomic_DNA"/>
</dbReference>
<dbReference type="RefSeq" id="WP_073505160.1">
    <property type="nucleotide sequence ID" value="NZ_CP018199.1"/>
</dbReference>
<dbReference type="Proteomes" id="UP000241960">
    <property type="component" value="Unassembled WGS sequence"/>
</dbReference>
<evidence type="ECO:0000313" key="2">
    <source>
        <dbReference type="EMBL" id="PTI74364.1"/>
    </source>
</evidence>
<proteinExistence type="predicted"/>
<keyword evidence="1" id="KW-0812">Transmembrane</keyword>
<accession>A0A9Q6HMV7</accession>
<protein>
    <recommendedName>
        <fullName evidence="4">Magnesium transporter</fullName>
    </recommendedName>
</protein>
<keyword evidence="1" id="KW-1133">Transmembrane helix</keyword>
<evidence type="ECO:0000256" key="1">
    <source>
        <dbReference type="SAM" id="Phobius"/>
    </source>
</evidence>
<feature type="transmembrane region" description="Helical" evidence="1">
    <location>
        <begin position="82"/>
        <end position="106"/>
    </location>
</feature>
<reference evidence="2 3" key="1">
    <citation type="journal article" date="2016" name="Front. Microbiol.">
        <title>Comprehensive Phylogenetic Analysis of Bovine Non-aureus Staphylococci Species Based on Whole-Genome Sequencing.</title>
        <authorList>
            <person name="Naushad S."/>
            <person name="Barkema H.W."/>
            <person name="Luby C."/>
            <person name="Condas L.A."/>
            <person name="Nobrega D.B."/>
            <person name="Carson D.A."/>
            <person name="De Buck J."/>
        </authorList>
    </citation>
    <scope>NUCLEOTIDE SEQUENCE [LARGE SCALE GENOMIC DNA]</scope>
    <source>
        <strain evidence="2 3">SNUC 1231</strain>
    </source>
</reference>
<feature type="transmembrane region" description="Helical" evidence="1">
    <location>
        <begin position="112"/>
        <end position="132"/>
    </location>
</feature>
<dbReference type="AlphaFoldDB" id="A0A9Q6HMV7"/>
<evidence type="ECO:0000313" key="3">
    <source>
        <dbReference type="Proteomes" id="UP000241960"/>
    </source>
</evidence>
<organism evidence="2 3">
    <name type="scientific">Staphylococcus succinus</name>
    <dbReference type="NCBI Taxonomy" id="61015"/>
    <lineage>
        <taxon>Bacteria</taxon>
        <taxon>Bacillati</taxon>
        <taxon>Bacillota</taxon>
        <taxon>Bacilli</taxon>
        <taxon>Bacillales</taxon>
        <taxon>Staphylococcaceae</taxon>
        <taxon>Staphylococcus</taxon>
    </lineage>
</organism>
<sequence>MNQKKLDELNHLAKGTEKEKKIALTFGYQPIIDQLKQDENKEVSDFAQAIDANEDLKLHKNNLHYNQHKEVFRNDLKQATRYMYATLILIAIAVISTLIASIIFFVNPTSMVSPFIIITVIALIGSVVLVVLSKRTELSYNSSKQSLAKAKYLLSISQSNTQSLQAQINNDTK</sequence>
<comment type="caution">
    <text evidence="2">The sequence shown here is derived from an EMBL/GenBank/DDBJ whole genome shotgun (WGS) entry which is preliminary data.</text>
</comment>
<name>A0A9Q6HMV7_9STAP</name>
<evidence type="ECO:0008006" key="4">
    <source>
        <dbReference type="Google" id="ProtNLM"/>
    </source>
</evidence>
<keyword evidence="1" id="KW-0472">Membrane</keyword>